<evidence type="ECO:0000256" key="1">
    <source>
        <dbReference type="SAM" id="MobiDB-lite"/>
    </source>
</evidence>
<proteinExistence type="predicted"/>
<reference evidence="3 4" key="1">
    <citation type="journal article" date="2019" name="Philos. Trans. R. Soc. Lond., B, Biol. Sci.">
        <title>Ant behaviour and brain gene expression of defending hosts depend on the ecological success of the intruding social parasite.</title>
        <authorList>
            <person name="Kaur R."/>
            <person name="Stoldt M."/>
            <person name="Jongepier E."/>
            <person name="Feldmeyer B."/>
            <person name="Menzel F."/>
            <person name="Bornberg-Bauer E."/>
            <person name="Foitzik S."/>
        </authorList>
    </citation>
    <scope>NUCLEOTIDE SEQUENCE [LARGE SCALE GENOMIC DNA]</scope>
    <source>
        <tissue evidence="3">Whole body</tissue>
    </source>
</reference>
<feature type="domain" description="Rho-GAP" evidence="2">
    <location>
        <begin position="129"/>
        <end position="309"/>
    </location>
</feature>
<dbReference type="Proteomes" id="UP000310200">
    <property type="component" value="Unassembled WGS sequence"/>
</dbReference>
<protein>
    <submittedName>
        <fullName evidence="3">Rho GTPase-activating protein 11A</fullName>
    </submittedName>
</protein>
<feature type="region of interest" description="Disordered" evidence="1">
    <location>
        <begin position="945"/>
        <end position="971"/>
    </location>
</feature>
<dbReference type="GO" id="GO:0007165">
    <property type="term" value="P:signal transduction"/>
    <property type="evidence" value="ECO:0007669"/>
    <property type="project" value="InterPro"/>
</dbReference>
<dbReference type="AlphaFoldDB" id="A0A4S2JLU7"/>
<evidence type="ECO:0000313" key="3">
    <source>
        <dbReference type="EMBL" id="TGZ37132.1"/>
    </source>
</evidence>
<dbReference type="STRING" id="300112.A0A4S2JLU7"/>
<evidence type="ECO:0000313" key="4">
    <source>
        <dbReference type="Proteomes" id="UP000310200"/>
    </source>
</evidence>
<organism evidence="3 4">
    <name type="scientific">Temnothorax longispinosus</name>
    <dbReference type="NCBI Taxonomy" id="300112"/>
    <lineage>
        <taxon>Eukaryota</taxon>
        <taxon>Metazoa</taxon>
        <taxon>Ecdysozoa</taxon>
        <taxon>Arthropoda</taxon>
        <taxon>Hexapoda</taxon>
        <taxon>Insecta</taxon>
        <taxon>Pterygota</taxon>
        <taxon>Neoptera</taxon>
        <taxon>Endopterygota</taxon>
        <taxon>Hymenoptera</taxon>
        <taxon>Apocrita</taxon>
        <taxon>Aculeata</taxon>
        <taxon>Formicoidea</taxon>
        <taxon>Formicidae</taxon>
        <taxon>Myrmicinae</taxon>
        <taxon>Temnothorax</taxon>
    </lineage>
</organism>
<dbReference type="PROSITE" id="PS50238">
    <property type="entry name" value="RHOGAP"/>
    <property type="match status" value="1"/>
</dbReference>
<sequence length="1124" mass="127427">MLSYRLSGTWPAWKKNDNTSSRSDDTSSGDQTGETGDPERPPQEQTAPDGPDESICRRTRTAYDAPKMLIYDVLHKERVYHAVASDLRGLGVKYRFKKSMLKSERPEVCKDISKKVFKIPLFYQALDIVNLSSGAIVHVPVFVIQATTFLEEHVAQEGLFRKAGSQARQRELIARLDNGGGLGDKNHAVDIANCLKSFFRDLPEPLIPYAYHDLFVHCALLKSHRVQALLLACTLLPPYHLNTLAFLMEFLKKVSMYEKQNKMSVENLAKVIGPNIMPLQETSMAAVQNRLQMHLTIVKILIENSESIGILPPHIAQSVSTETSGSTDNGLDSFELHRKHKKKKHRSGSLTRMFNGLKKMVGKGTDDPSNINHPQSLVHPMELNMASNKFTKKRKVTEREHPAGIKKTRMADKSDKPKKLRLSLDKLVPKNKQKSVDGNLSDSYMGNYKLCNERRWSSVSNSFDAHKICECSDGIPELRLTKYDEPSNNDFRQEYNDVFINATVDLSDDGGGRDLLINKCRRRSGEQWHMNVSTSSRKLDATDESDNICLLTPEEKMTDSEEFDTFLPSSDIISSSSDHCEEDYVRIPKSEYEDIKNRVSAIESRISQEFGCIYNEKNDITTHSLNNVQTAYEKTLEEASIENTLTNDYLAKRLSKELKIRRSGEHKIIRSPSARKIGSLRRRSQEKVTSKRVRRSASWHTSPEFNLQHHIQLGRVNVYPTEQSTYSNKYLEEQSHSAETCNENISNNMRDEIACLHNQINTLISRSNGQRKISNNSDLDLSGFKDLHLNNNNTTTPVRRASSFHGKDFVDNSSYFDKKIDDLKKANSHQNVTLNNDCLQRNKTVFEGSNKISWKDADKYFKSARTNTPAPQTGRASVAKLRTQNAGMVLAKARLFDEGTAKTSEFVPSNLSNRKHCRDNVTKHSPNVAKELDVEHFKQTCNRTQISRKKSNKDSKNKNRHAALSSNASPQIKTQVIDTSLKSFQKGLNEHYRSVRKFELQNQKLSNKDPAIYQTFTKDKEINVAHDTKIHQKENLAAKGSPLTKMPVSTTLDNPNMSPYKSDVSKTPHIKRPLTVKTPKSSKLVRRPPVDTRRTPLKATAHLGTPKRQSPKSILKTRALSMYT</sequence>
<dbReference type="GO" id="GO:0005096">
    <property type="term" value="F:GTPase activator activity"/>
    <property type="evidence" value="ECO:0007669"/>
    <property type="project" value="TreeGrafter"/>
</dbReference>
<keyword evidence="4" id="KW-1185">Reference proteome</keyword>
<dbReference type="Pfam" id="PF00620">
    <property type="entry name" value="RhoGAP"/>
    <property type="match status" value="1"/>
</dbReference>
<dbReference type="SMART" id="SM00324">
    <property type="entry name" value="RhoGAP"/>
    <property type="match status" value="1"/>
</dbReference>
<dbReference type="Gene3D" id="1.10.555.10">
    <property type="entry name" value="Rho GTPase activation protein"/>
    <property type="match status" value="1"/>
</dbReference>
<feature type="compositionally biased region" description="Basic and acidic residues" evidence="1">
    <location>
        <begin position="14"/>
        <end position="25"/>
    </location>
</feature>
<name>A0A4S2JLU7_9HYME</name>
<dbReference type="EMBL" id="QBLH01003605">
    <property type="protein sequence ID" value="TGZ37132.1"/>
    <property type="molecule type" value="Genomic_DNA"/>
</dbReference>
<dbReference type="PANTHER" id="PTHR15670:SF4">
    <property type="entry name" value="RHO GTPASE-ACTIVATING PROTEIN 11A"/>
    <property type="match status" value="1"/>
</dbReference>
<dbReference type="PANTHER" id="PTHR15670">
    <property type="entry name" value="RHO GTPASE ACTIVATING PROTEIN 11A"/>
    <property type="match status" value="1"/>
</dbReference>
<dbReference type="InterPro" id="IPR000198">
    <property type="entry name" value="RhoGAP_dom"/>
</dbReference>
<dbReference type="InterPro" id="IPR042869">
    <property type="entry name" value="ARHGAP11A/B"/>
</dbReference>
<dbReference type="InterPro" id="IPR008936">
    <property type="entry name" value="Rho_GTPase_activation_prot"/>
</dbReference>
<dbReference type="SUPFAM" id="SSF48350">
    <property type="entry name" value="GTPase activation domain, GAP"/>
    <property type="match status" value="1"/>
</dbReference>
<feature type="compositionally biased region" description="Low complexity" evidence="1">
    <location>
        <begin position="26"/>
        <end position="35"/>
    </location>
</feature>
<feature type="region of interest" description="Disordered" evidence="1">
    <location>
        <begin position="1042"/>
        <end position="1124"/>
    </location>
</feature>
<gene>
    <name evidence="3" type="ORF">DBV15_05847</name>
</gene>
<feature type="compositionally biased region" description="Polar residues" evidence="1">
    <location>
        <begin position="1047"/>
        <end position="1059"/>
    </location>
</feature>
<accession>A0A4S2JLU7</accession>
<feature type="region of interest" description="Disordered" evidence="1">
    <location>
        <begin position="1"/>
        <end position="55"/>
    </location>
</feature>
<evidence type="ECO:0000259" key="2">
    <source>
        <dbReference type="PROSITE" id="PS50238"/>
    </source>
</evidence>
<comment type="caution">
    <text evidence="3">The sequence shown here is derived from an EMBL/GenBank/DDBJ whole genome shotgun (WGS) entry which is preliminary data.</text>
</comment>